<dbReference type="InterPro" id="IPR002051">
    <property type="entry name" value="Haem_Oase"/>
</dbReference>
<dbReference type="InterPro" id="IPR037119">
    <property type="entry name" value="Haem_oxidase_HugZ-like_sf"/>
</dbReference>
<dbReference type="Pfam" id="PF01126">
    <property type="entry name" value="Heme_oxygenase"/>
    <property type="match status" value="1"/>
</dbReference>
<name>A0A4P6KKX9_9MICO</name>
<sequence>MNGDHAEDNLLIARAFGHPEATASRMIDVTTESGVWLIADPSGEHELAVRWPTGPIAERPEIRREVVALYRAACEELGIEPREEHATQGGAEVGAGHHDNHGRRGRHAHHAGEASEGESADALESDKPFSVVVRESSWSDHSDSEGASFMEEIMRGRGTMQDYIDLVAQHYFMYEALEEAAARFADDPRFASFHSDALLRMPALEADLAHLVGDDWRDRVEAVPATAAYAARIREVAEEGWVAGVVAHHYTRYLGDLSGGQMIARRVAKQHGLERDGIAFYDFSELGSLTEFKNGYRAALDALGTGLDDAEQARMLDEVRAAYGFNTAVFVDLGKQKAAASA</sequence>
<keyword evidence="1" id="KW-0349">Heme</keyword>
<organism evidence="6 7">
    <name type="scientific">Leucobacter triazinivorans</name>
    <dbReference type="NCBI Taxonomy" id="1784719"/>
    <lineage>
        <taxon>Bacteria</taxon>
        <taxon>Bacillati</taxon>
        <taxon>Actinomycetota</taxon>
        <taxon>Actinomycetes</taxon>
        <taxon>Micrococcales</taxon>
        <taxon>Microbacteriaceae</taxon>
        <taxon>Leucobacter</taxon>
    </lineage>
</organism>
<proteinExistence type="predicted"/>
<dbReference type="Pfam" id="PF10615">
    <property type="entry name" value="DUF2470"/>
    <property type="match status" value="1"/>
</dbReference>
<feature type="region of interest" description="Disordered" evidence="4">
    <location>
        <begin position="81"/>
        <end position="126"/>
    </location>
</feature>
<feature type="domain" description="DUF2470" evidence="5">
    <location>
        <begin position="1"/>
        <end position="69"/>
    </location>
</feature>
<dbReference type="PANTHER" id="PTHR10720">
    <property type="entry name" value="HEME OXYGENASE"/>
    <property type="match status" value="1"/>
</dbReference>
<dbReference type="GO" id="GO:0046872">
    <property type="term" value="F:metal ion binding"/>
    <property type="evidence" value="ECO:0007669"/>
    <property type="project" value="UniProtKB-KW"/>
</dbReference>
<dbReference type="InterPro" id="IPR016053">
    <property type="entry name" value="Haem_Oase-like"/>
</dbReference>
<dbReference type="PANTHER" id="PTHR10720:SF0">
    <property type="entry name" value="HEME OXYGENASE"/>
    <property type="match status" value="1"/>
</dbReference>
<evidence type="ECO:0000256" key="1">
    <source>
        <dbReference type="ARBA" id="ARBA00022617"/>
    </source>
</evidence>
<evidence type="ECO:0000313" key="6">
    <source>
        <dbReference type="EMBL" id="QBE50304.1"/>
    </source>
</evidence>
<dbReference type="OrthoDB" id="5493802at2"/>
<dbReference type="SUPFAM" id="SSF48613">
    <property type="entry name" value="Heme oxygenase-like"/>
    <property type="match status" value="1"/>
</dbReference>
<dbReference type="PRINTS" id="PR00088">
    <property type="entry name" value="HAEMOXYGNASE"/>
</dbReference>
<evidence type="ECO:0000313" key="7">
    <source>
        <dbReference type="Proteomes" id="UP000289260"/>
    </source>
</evidence>
<keyword evidence="3" id="KW-0408">Iron</keyword>
<dbReference type="AlphaFoldDB" id="A0A4P6KKX9"/>
<dbReference type="InterPro" id="IPR016084">
    <property type="entry name" value="Haem_Oase-like_multi-hlx"/>
</dbReference>
<dbReference type="Gene3D" id="1.20.910.10">
    <property type="entry name" value="Heme oxygenase-like"/>
    <property type="match status" value="1"/>
</dbReference>
<dbReference type="Proteomes" id="UP000289260">
    <property type="component" value="Chromosome"/>
</dbReference>
<keyword evidence="2" id="KW-0479">Metal-binding</keyword>
<feature type="compositionally biased region" description="Basic residues" evidence="4">
    <location>
        <begin position="100"/>
        <end position="109"/>
    </location>
</feature>
<evidence type="ECO:0000256" key="4">
    <source>
        <dbReference type="SAM" id="MobiDB-lite"/>
    </source>
</evidence>
<dbReference type="CDD" id="cd19165">
    <property type="entry name" value="HemeO"/>
    <property type="match status" value="1"/>
</dbReference>
<accession>A0A4P6KKX9</accession>
<reference evidence="6 7" key="1">
    <citation type="submission" date="2019-02" db="EMBL/GenBank/DDBJ databases">
        <authorList>
            <person name="Sun L."/>
            <person name="Pan D."/>
            <person name="Wu X."/>
        </authorList>
    </citation>
    <scope>NUCLEOTIDE SEQUENCE [LARGE SCALE GENOMIC DNA]</scope>
    <source>
        <strain evidence="6 7">JW-1</strain>
    </source>
</reference>
<protein>
    <submittedName>
        <fullName evidence="6">DUF2470 domain-containing protein</fullName>
    </submittedName>
</protein>
<evidence type="ECO:0000256" key="3">
    <source>
        <dbReference type="ARBA" id="ARBA00023004"/>
    </source>
</evidence>
<dbReference type="GO" id="GO:0004392">
    <property type="term" value="F:heme oxygenase (decyclizing) activity"/>
    <property type="evidence" value="ECO:0007669"/>
    <property type="project" value="InterPro"/>
</dbReference>
<dbReference type="GO" id="GO:0006788">
    <property type="term" value="P:heme oxidation"/>
    <property type="evidence" value="ECO:0007669"/>
    <property type="project" value="InterPro"/>
</dbReference>
<dbReference type="Gene3D" id="3.20.180.10">
    <property type="entry name" value="PNP-oxidase-like"/>
    <property type="match status" value="1"/>
</dbReference>
<dbReference type="GO" id="GO:0020037">
    <property type="term" value="F:heme binding"/>
    <property type="evidence" value="ECO:0007669"/>
    <property type="project" value="TreeGrafter"/>
</dbReference>
<keyword evidence="7" id="KW-1185">Reference proteome</keyword>
<evidence type="ECO:0000256" key="2">
    <source>
        <dbReference type="ARBA" id="ARBA00022723"/>
    </source>
</evidence>
<dbReference type="GO" id="GO:0006979">
    <property type="term" value="P:response to oxidative stress"/>
    <property type="evidence" value="ECO:0007669"/>
    <property type="project" value="TreeGrafter"/>
</dbReference>
<evidence type="ECO:0000259" key="5">
    <source>
        <dbReference type="Pfam" id="PF10615"/>
    </source>
</evidence>
<dbReference type="InterPro" id="IPR019595">
    <property type="entry name" value="DUF2470"/>
</dbReference>
<dbReference type="KEGG" id="ltr:EVS81_10335"/>
<dbReference type="GO" id="GO:0042167">
    <property type="term" value="P:heme catabolic process"/>
    <property type="evidence" value="ECO:0007669"/>
    <property type="project" value="TreeGrafter"/>
</dbReference>
<dbReference type="EMBL" id="CP035806">
    <property type="protein sequence ID" value="QBE50304.1"/>
    <property type="molecule type" value="Genomic_DNA"/>
</dbReference>
<gene>
    <name evidence="6" type="ORF">EVS81_10335</name>
</gene>